<proteinExistence type="predicted"/>
<protein>
    <submittedName>
        <fullName evidence="1">Uncharacterized protein</fullName>
    </submittedName>
</protein>
<evidence type="ECO:0000313" key="1">
    <source>
        <dbReference type="EMBL" id="SEL70104.1"/>
    </source>
</evidence>
<dbReference type="OrthoDB" id="8364978at2"/>
<dbReference type="RefSeq" id="WP_090607672.1">
    <property type="nucleotide sequence ID" value="NZ_FNZR01000008.1"/>
</dbReference>
<dbReference type="InterPro" id="IPR041160">
    <property type="entry name" value="LD_cluster2"/>
</dbReference>
<reference evidence="2" key="1">
    <citation type="submission" date="2016-10" db="EMBL/GenBank/DDBJ databases">
        <authorList>
            <person name="Varghese N."/>
            <person name="Submissions S."/>
        </authorList>
    </citation>
    <scope>NUCLEOTIDE SEQUENCE [LARGE SCALE GENOMIC DNA]</scope>
    <source>
        <strain evidence="2">Jip14</strain>
    </source>
</reference>
<sequence>MEKKIDISGVEPGLLAKKVKGIKESVVFKGKKIAISVSENEDLELLGFTNQHLNDVSIEIARYITANGATAMYGGDLRVGGFTYFFSELSNQYQRESDKSHRFVNYFVFPNTKAITPEVRIEFHQKKIEIKEVKSPPSIEVEEERDYYPWISIEDRYVYCECFKEMRLQMAKDSDARILVGGKVSKFLGYIPGVIEEALLTLKEDKPVFLVGGFGGATAKLISLLKGDKVHELSNNYQYVGKFLEKYQDFVADKCSYANYENLKSELLFYNIDALSKLNGLTMDENEILFTSKNIHEIVFYIMKGLKKL</sequence>
<name>A0A1H7SEE9_9SPHI</name>
<keyword evidence="2" id="KW-1185">Reference proteome</keyword>
<dbReference type="STRING" id="332977.SAMN05421740_108214"/>
<evidence type="ECO:0000313" key="2">
    <source>
        <dbReference type="Proteomes" id="UP000198916"/>
    </source>
</evidence>
<accession>A0A1H7SEE9</accession>
<organism evidence="1 2">
    <name type="scientific">Parapedobacter koreensis</name>
    <dbReference type="NCBI Taxonomy" id="332977"/>
    <lineage>
        <taxon>Bacteria</taxon>
        <taxon>Pseudomonadati</taxon>
        <taxon>Bacteroidota</taxon>
        <taxon>Sphingobacteriia</taxon>
        <taxon>Sphingobacteriales</taxon>
        <taxon>Sphingobacteriaceae</taxon>
        <taxon>Parapedobacter</taxon>
    </lineage>
</organism>
<dbReference type="Proteomes" id="UP000198916">
    <property type="component" value="Unassembled WGS sequence"/>
</dbReference>
<gene>
    <name evidence="1" type="ORF">SAMN05421740_108214</name>
</gene>
<dbReference type="AlphaFoldDB" id="A0A1H7SEE9"/>
<dbReference type="EMBL" id="FNZR01000008">
    <property type="protein sequence ID" value="SEL70104.1"/>
    <property type="molecule type" value="Genomic_DNA"/>
</dbReference>
<dbReference type="Pfam" id="PF18163">
    <property type="entry name" value="LD_cluster2"/>
    <property type="match status" value="1"/>
</dbReference>